<evidence type="ECO:0000256" key="1">
    <source>
        <dbReference type="SAM" id="MobiDB-lite"/>
    </source>
</evidence>
<proteinExistence type="predicted"/>
<feature type="compositionally biased region" description="Polar residues" evidence="1">
    <location>
        <begin position="181"/>
        <end position="190"/>
    </location>
</feature>
<protein>
    <submittedName>
        <fullName evidence="2">98b84334-5deb-4c81-b96c-3a951ae7e266-CDS</fullName>
    </submittedName>
</protein>
<dbReference type="Proteomes" id="UP000624404">
    <property type="component" value="Unassembled WGS sequence"/>
</dbReference>
<organism evidence="2 3">
    <name type="scientific">Sclerotinia trifoliorum</name>
    <dbReference type="NCBI Taxonomy" id="28548"/>
    <lineage>
        <taxon>Eukaryota</taxon>
        <taxon>Fungi</taxon>
        <taxon>Dikarya</taxon>
        <taxon>Ascomycota</taxon>
        <taxon>Pezizomycotina</taxon>
        <taxon>Leotiomycetes</taxon>
        <taxon>Helotiales</taxon>
        <taxon>Sclerotiniaceae</taxon>
        <taxon>Sclerotinia</taxon>
    </lineage>
</organism>
<keyword evidence="3" id="KW-1185">Reference proteome</keyword>
<accession>A0A8H2VVR0</accession>
<feature type="compositionally biased region" description="Polar residues" evidence="1">
    <location>
        <begin position="227"/>
        <end position="246"/>
    </location>
</feature>
<comment type="caution">
    <text evidence="2">The sequence shown here is derived from an EMBL/GenBank/DDBJ whole genome shotgun (WGS) entry which is preliminary data.</text>
</comment>
<sequence>MGIPLQDHSPYCRCRRPDCKRRGMSSANRHRPARSIRHTVSRIDPPSTSAIDNPVQLHPTPCLCRRPTCQRRRTAPSNRRLSERPISRTPSRINLLPTSSIYHPLRLHPVLSSAPPPSTFNTPTSQFPSYETNEAWPNGQTSLSESRMLPDSRSEQRNPHVQSGNNNSNAEGHLEGMMGTHGNSSRPTNSLELDRMDFNRRHYDIDQSLEQLSQIMQEVANIVPTNPHTRQQERQSPSVRQEQSEYSGPRDILNEPQISIRAFNALSLLEHSNMPVSTVRRRQASQQMRDLSYSFGRFDEPVDEGGFHQSIVSQENSTNNHPRTRRQEVLQRRSTEQEQLNYFSHSPPHLSAELTSNFYAADRDSVSPLLLPSRTEMVHFAVQQHVMYNEPRTLQARLRERARMEAAQAPENKNTDLETNTSTNNNTGS</sequence>
<feature type="compositionally biased region" description="Basic and acidic residues" evidence="1">
    <location>
        <begin position="148"/>
        <end position="158"/>
    </location>
</feature>
<feature type="region of interest" description="Disordered" evidence="1">
    <location>
        <begin position="113"/>
        <end position="190"/>
    </location>
</feature>
<reference evidence="2" key="1">
    <citation type="submission" date="2020-10" db="EMBL/GenBank/DDBJ databases">
        <authorList>
            <person name="Kusch S."/>
        </authorList>
    </citation>
    <scope>NUCLEOTIDE SEQUENCE</scope>
    <source>
        <strain evidence="2">SwB9</strain>
    </source>
</reference>
<feature type="region of interest" description="Disordered" evidence="1">
    <location>
        <begin position="227"/>
        <end position="253"/>
    </location>
</feature>
<gene>
    <name evidence="2" type="ORF">SCLTRI_LOCUS5039</name>
</gene>
<evidence type="ECO:0000313" key="2">
    <source>
        <dbReference type="EMBL" id="CAD6445248.1"/>
    </source>
</evidence>
<name>A0A8H2VVR0_9HELO</name>
<evidence type="ECO:0000313" key="3">
    <source>
        <dbReference type="Proteomes" id="UP000624404"/>
    </source>
</evidence>
<dbReference type="EMBL" id="CAJHIA010000014">
    <property type="protein sequence ID" value="CAD6445248.1"/>
    <property type="molecule type" value="Genomic_DNA"/>
</dbReference>
<feature type="region of interest" description="Disordered" evidence="1">
    <location>
        <begin position="402"/>
        <end position="429"/>
    </location>
</feature>
<feature type="compositionally biased region" description="Polar residues" evidence="1">
    <location>
        <begin position="159"/>
        <end position="170"/>
    </location>
</feature>
<dbReference type="OrthoDB" id="3555636at2759"/>
<feature type="compositionally biased region" description="Polar residues" evidence="1">
    <location>
        <begin position="119"/>
        <end position="132"/>
    </location>
</feature>
<dbReference type="AlphaFoldDB" id="A0A8H2VVR0"/>
<feature type="compositionally biased region" description="Low complexity" evidence="1">
    <location>
        <begin position="417"/>
        <end position="429"/>
    </location>
</feature>